<dbReference type="AlphaFoldDB" id="A0A6A5WFI6"/>
<organism evidence="1 2">
    <name type="scientific">Amniculicola lignicola CBS 123094</name>
    <dbReference type="NCBI Taxonomy" id="1392246"/>
    <lineage>
        <taxon>Eukaryota</taxon>
        <taxon>Fungi</taxon>
        <taxon>Dikarya</taxon>
        <taxon>Ascomycota</taxon>
        <taxon>Pezizomycotina</taxon>
        <taxon>Dothideomycetes</taxon>
        <taxon>Pleosporomycetidae</taxon>
        <taxon>Pleosporales</taxon>
        <taxon>Amniculicolaceae</taxon>
        <taxon>Amniculicola</taxon>
    </lineage>
</organism>
<proteinExistence type="predicted"/>
<dbReference type="EMBL" id="ML977587">
    <property type="protein sequence ID" value="KAF2000663.1"/>
    <property type="molecule type" value="Genomic_DNA"/>
</dbReference>
<dbReference type="Proteomes" id="UP000799779">
    <property type="component" value="Unassembled WGS sequence"/>
</dbReference>
<protein>
    <submittedName>
        <fullName evidence="1">Uncharacterized protein</fullName>
    </submittedName>
</protein>
<reference evidence="1" key="1">
    <citation type="journal article" date="2020" name="Stud. Mycol.">
        <title>101 Dothideomycetes genomes: a test case for predicting lifestyles and emergence of pathogens.</title>
        <authorList>
            <person name="Haridas S."/>
            <person name="Albert R."/>
            <person name="Binder M."/>
            <person name="Bloem J."/>
            <person name="Labutti K."/>
            <person name="Salamov A."/>
            <person name="Andreopoulos B."/>
            <person name="Baker S."/>
            <person name="Barry K."/>
            <person name="Bills G."/>
            <person name="Bluhm B."/>
            <person name="Cannon C."/>
            <person name="Castanera R."/>
            <person name="Culley D."/>
            <person name="Daum C."/>
            <person name="Ezra D."/>
            <person name="Gonzalez J."/>
            <person name="Henrissat B."/>
            <person name="Kuo A."/>
            <person name="Liang C."/>
            <person name="Lipzen A."/>
            <person name="Lutzoni F."/>
            <person name="Magnuson J."/>
            <person name="Mondo S."/>
            <person name="Nolan M."/>
            <person name="Ohm R."/>
            <person name="Pangilinan J."/>
            <person name="Park H.-J."/>
            <person name="Ramirez L."/>
            <person name="Alfaro M."/>
            <person name="Sun H."/>
            <person name="Tritt A."/>
            <person name="Yoshinaga Y."/>
            <person name="Zwiers L.-H."/>
            <person name="Turgeon B."/>
            <person name="Goodwin S."/>
            <person name="Spatafora J."/>
            <person name="Crous P."/>
            <person name="Grigoriev I."/>
        </authorList>
    </citation>
    <scope>NUCLEOTIDE SEQUENCE</scope>
    <source>
        <strain evidence="1">CBS 123094</strain>
    </source>
</reference>
<name>A0A6A5WFI6_9PLEO</name>
<evidence type="ECO:0000313" key="2">
    <source>
        <dbReference type="Proteomes" id="UP000799779"/>
    </source>
</evidence>
<dbReference type="OrthoDB" id="288942at2759"/>
<keyword evidence="2" id="KW-1185">Reference proteome</keyword>
<sequence length="314" mass="36779">MNPQLQSPLFGVIPAEIRNEIFDLALQWYDDPEKLYVDSWVAGYCSRPGFRGSKKIDAALLRTCKKVYEETKAIPLRDLELAYYLGYSRRAPTGFQPYPHHKHHVFEDPKADKLWIQQLIKVSHARIFAQMYAFGADPIYGCIFRGKQTISPTTVTITIRYTDWWNWESNAPLSVSSLRPSLAEIFFPFSVEKLVMELETRDGKKKELERVIVEMRGWEYNRDDEEALKMAEDEPVKEWTWDGPTAFENGTIYHHHPTGDTMKYVVKVLTWRARKSSVRPLNEVDLKKRRIKRGSARWGFPRPLRNEHHEQSGF</sequence>
<gene>
    <name evidence="1" type="ORF">P154DRAFT_534442</name>
</gene>
<evidence type="ECO:0000313" key="1">
    <source>
        <dbReference type="EMBL" id="KAF2000663.1"/>
    </source>
</evidence>
<accession>A0A6A5WFI6</accession>